<dbReference type="AlphaFoldDB" id="A0AAE0HSF5"/>
<dbReference type="PANTHER" id="PTHR34706:SF1">
    <property type="entry name" value="VWFA DOMAIN-CONTAINING PROTEIN"/>
    <property type="match status" value="1"/>
</dbReference>
<evidence type="ECO:0000313" key="2">
    <source>
        <dbReference type="EMBL" id="KAK3312010.1"/>
    </source>
</evidence>
<protein>
    <recommendedName>
        <fullName evidence="4">VWFA domain-containing protein</fullName>
    </recommendedName>
</protein>
<dbReference type="SUPFAM" id="SSF53300">
    <property type="entry name" value="vWA-like"/>
    <property type="match status" value="1"/>
</dbReference>
<dbReference type="EMBL" id="JAUEDM010000010">
    <property type="protein sequence ID" value="KAK3312010.1"/>
    <property type="molecule type" value="Genomic_DNA"/>
</dbReference>
<dbReference type="Proteomes" id="UP001283341">
    <property type="component" value="Unassembled WGS sequence"/>
</dbReference>
<dbReference type="PANTHER" id="PTHR34706">
    <property type="entry name" value="SLR1338 PROTEIN"/>
    <property type="match status" value="1"/>
</dbReference>
<name>A0AAE0HSF5_9PEZI</name>
<keyword evidence="3" id="KW-1185">Reference proteome</keyword>
<evidence type="ECO:0000313" key="3">
    <source>
        <dbReference type="Proteomes" id="UP001283341"/>
    </source>
</evidence>
<reference evidence="2" key="1">
    <citation type="journal article" date="2023" name="Mol. Phylogenet. Evol.">
        <title>Genome-scale phylogeny and comparative genomics of the fungal order Sordariales.</title>
        <authorList>
            <person name="Hensen N."/>
            <person name="Bonometti L."/>
            <person name="Westerberg I."/>
            <person name="Brannstrom I.O."/>
            <person name="Guillou S."/>
            <person name="Cros-Aarteil S."/>
            <person name="Calhoun S."/>
            <person name="Haridas S."/>
            <person name="Kuo A."/>
            <person name="Mondo S."/>
            <person name="Pangilinan J."/>
            <person name="Riley R."/>
            <person name="LaButti K."/>
            <person name="Andreopoulos B."/>
            <person name="Lipzen A."/>
            <person name="Chen C."/>
            <person name="Yan M."/>
            <person name="Daum C."/>
            <person name="Ng V."/>
            <person name="Clum A."/>
            <person name="Steindorff A."/>
            <person name="Ohm R.A."/>
            <person name="Martin F."/>
            <person name="Silar P."/>
            <person name="Natvig D.O."/>
            <person name="Lalanne C."/>
            <person name="Gautier V."/>
            <person name="Ament-Velasquez S.L."/>
            <person name="Kruys A."/>
            <person name="Hutchinson M.I."/>
            <person name="Powell A.J."/>
            <person name="Barry K."/>
            <person name="Miller A.N."/>
            <person name="Grigoriev I.V."/>
            <person name="Debuchy R."/>
            <person name="Gladieux P."/>
            <person name="Hiltunen Thoren M."/>
            <person name="Johannesson H."/>
        </authorList>
    </citation>
    <scope>NUCLEOTIDE SEQUENCE</scope>
    <source>
        <strain evidence="2">CBS 118394</strain>
    </source>
</reference>
<sequence>MAKTGSSSLTSAHQLPPAQDNGTGDEDDNEEAEVESPYDDLRDFDTVFLITKICVEHDKDGIDIYFLNHRSEQLAELQKGRSSGGYLCVKSEAEVYGIFKSVQPKGGTQVGRRLRNILQTYLKMYEENEKRSIDSTRLNIIVITDGHPSDKVEDEIKWAAKKARQMHRRICDMGVRDTIDTVTWDRVDGSHTLTEHGILRTVISAHARRAQTED</sequence>
<dbReference type="Gene3D" id="3.40.50.410">
    <property type="entry name" value="von Willebrand factor, type A domain"/>
    <property type="match status" value="1"/>
</dbReference>
<feature type="compositionally biased region" description="Polar residues" evidence="1">
    <location>
        <begin position="1"/>
        <end position="13"/>
    </location>
</feature>
<evidence type="ECO:0008006" key="4">
    <source>
        <dbReference type="Google" id="ProtNLM"/>
    </source>
</evidence>
<feature type="compositionally biased region" description="Acidic residues" evidence="1">
    <location>
        <begin position="23"/>
        <end position="37"/>
    </location>
</feature>
<comment type="caution">
    <text evidence="2">The sequence shown here is derived from an EMBL/GenBank/DDBJ whole genome shotgun (WGS) entry which is preliminary data.</text>
</comment>
<evidence type="ECO:0000256" key="1">
    <source>
        <dbReference type="SAM" id="MobiDB-lite"/>
    </source>
</evidence>
<reference evidence="2" key="2">
    <citation type="submission" date="2023-06" db="EMBL/GenBank/DDBJ databases">
        <authorList>
            <consortium name="Lawrence Berkeley National Laboratory"/>
            <person name="Haridas S."/>
            <person name="Hensen N."/>
            <person name="Bonometti L."/>
            <person name="Westerberg I."/>
            <person name="Brannstrom I.O."/>
            <person name="Guillou S."/>
            <person name="Cros-Aarteil S."/>
            <person name="Calhoun S."/>
            <person name="Kuo A."/>
            <person name="Mondo S."/>
            <person name="Pangilinan J."/>
            <person name="Riley R."/>
            <person name="Labutti K."/>
            <person name="Andreopoulos B."/>
            <person name="Lipzen A."/>
            <person name="Chen C."/>
            <person name="Yanf M."/>
            <person name="Daum C."/>
            <person name="Ng V."/>
            <person name="Clum A."/>
            <person name="Steindorff A."/>
            <person name="Ohm R."/>
            <person name="Martin F."/>
            <person name="Silar P."/>
            <person name="Natvig D."/>
            <person name="Lalanne C."/>
            <person name="Gautier V."/>
            <person name="Ament-Velasquez S.L."/>
            <person name="Kruys A."/>
            <person name="Hutchinson M.I."/>
            <person name="Powell A.J."/>
            <person name="Barry K."/>
            <person name="Miller A.N."/>
            <person name="Grigoriev I.V."/>
            <person name="Debuchy R."/>
            <person name="Gladieux P."/>
            <person name="Thoren M.H."/>
            <person name="Johannesson H."/>
        </authorList>
    </citation>
    <scope>NUCLEOTIDE SEQUENCE</scope>
    <source>
        <strain evidence="2">CBS 118394</strain>
    </source>
</reference>
<feature type="region of interest" description="Disordered" evidence="1">
    <location>
        <begin position="1"/>
        <end position="37"/>
    </location>
</feature>
<accession>A0AAE0HSF5</accession>
<gene>
    <name evidence="2" type="ORF">B0H66DRAFT_578683</name>
</gene>
<proteinExistence type="predicted"/>
<dbReference type="InterPro" id="IPR036465">
    <property type="entry name" value="vWFA_dom_sf"/>
</dbReference>
<organism evidence="2 3">
    <name type="scientific">Apodospora peruviana</name>
    <dbReference type="NCBI Taxonomy" id="516989"/>
    <lineage>
        <taxon>Eukaryota</taxon>
        <taxon>Fungi</taxon>
        <taxon>Dikarya</taxon>
        <taxon>Ascomycota</taxon>
        <taxon>Pezizomycotina</taxon>
        <taxon>Sordariomycetes</taxon>
        <taxon>Sordariomycetidae</taxon>
        <taxon>Sordariales</taxon>
        <taxon>Lasiosphaeriaceae</taxon>
        <taxon>Apodospora</taxon>
    </lineage>
</organism>